<dbReference type="AlphaFoldDB" id="A0AAN9PNS9"/>
<proteinExistence type="predicted"/>
<gene>
    <name evidence="1" type="ORF">VNO77_44413</name>
</gene>
<evidence type="ECO:0000313" key="2">
    <source>
        <dbReference type="Proteomes" id="UP001367508"/>
    </source>
</evidence>
<protein>
    <submittedName>
        <fullName evidence="1">Uncharacterized protein</fullName>
    </submittedName>
</protein>
<reference evidence="1 2" key="1">
    <citation type="submission" date="2024-01" db="EMBL/GenBank/DDBJ databases">
        <title>The genomes of 5 underutilized Papilionoideae crops provide insights into root nodulation and disease resistanc.</title>
        <authorList>
            <person name="Jiang F."/>
        </authorList>
    </citation>
    <scope>NUCLEOTIDE SEQUENCE [LARGE SCALE GENOMIC DNA]</scope>
    <source>
        <strain evidence="1">LVBAO_FW01</strain>
        <tissue evidence="1">Leaves</tissue>
    </source>
</reference>
<keyword evidence="2" id="KW-1185">Reference proteome</keyword>
<dbReference type="Proteomes" id="UP001367508">
    <property type="component" value="Unassembled WGS sequence"/>
</dbReference>
<accession>A0AAN9PNS9</accession>
<name>A0AAN9PNS9_CANGL</name>
<evidence type="ECO:0000313" key="1">
    <source>
        <dbReference type="EMBL" id="KAK7306470.1"/>
    </source>
</evidence>
<sequence length="76" mass="8730">MVLLRGYSFLALVQECEDGLGFGLITYDQHREAQVAATHYLNYWMKVSIIDGICLWLAIGWDIDEIIVALDFQKVH</sequence>
<organism evidence="1 2">
    <name type="scientific">Canavalia gladiata</name>
    <name type="common">Sword bean</name>
    <name type="synonym">Dolichos gladiatus</name>
    <dbReference type="NCBI Taxonomy" id="3824"/>
    <lineage>
        <taxon>Eukaryota</taxon>
        <taxon>Viridiplantae</taxon>
        <taxon>Streptophyta</taxon>
        <taxon>Embryophyta</taxon>
        <taxon>Tracheophyta</taxon>
        <taxon>Spermatophyta</taxon>
        <taxon>Magnoliopsida</taxon>
        <taxon>eudicotyledons</taxon>
        <taxon>Gunneridae</taxon>
        <taxon>Pentapetalae</taxon>
        <taxon>rosids</taxon>
        <taxon>fabids</taxon>
        <taxon>Fabales</taxon>
        <taxon>Fabaceae</taxon>
        <taxon>Papilionoideae</taxon>
        <taxon>50 kb inversion clade</taxon>
        <taxon>NPAAA clade</taxon>
        <taxon>indigoferoid/millettioid clade</taxon>
        <taxon>Phaseoleae</taxon>
        <taxon>Canavalia</taxon>
    </lineage>
</organism>
<dbReference type="EMBL" id="JAYMYQ010000011">
    <property type="protein sequence ID" value="KAK7306470.1"/>
    <property type="molecule type" value="Genomic_DNA"/>
</dbReference>
<comment type="caution">
    <text evidence="1">The sequence shown here is derived from an EMBL/GenBank/DDBJ whole genome shotgun (WGS) entry which is preliminary data.</text>
</comment>